<reference evidence="2" key="1">
    <citation type="submission" date="2015-12" db="EMBL/GenBank/DDBJ databases">
        <authorList>
            <person name="Shamseldin A."/>
            <person name="Moawad H."/>
            <person name="Abd El-Rahim W.M."/>
            <person name="Sadowsky M.J."/>
        </authorList>
    </citation>
    <scope>NUCLEOTIDE SEQUENCE</scope>
    <source>
        <strain evidence="2">WHH01</strain>
    </source>
</reference>
<keyword evidence="1" id="KW-0812">Transmembrane</keyword>
<organism evidence="2">
    <name type="scientific">Skeletonema virus LDF-2015a</name>
    <dbReference type="NCBI Taxonomy" id="1769778"/>
    <lineage>
        <taxon>Viruses</taxon>
    </lineage>
</organism>
<dbReference type="EMBL" id="KU382253">
    <property type="protein sequence ID" value="ANR76349.1"/>
    <property type="molecule type" value="Genomic_DNA"/>
</dbReference>
<protein>
    <submittedName>
        <fullName evidence="2">Uncharacterized protein</fullName>
    </submittedName>
</protein>
<feature type="transmembrane region" description="Helical" evidence="1">
    <location>
        <begin position="14"/>
        <end position="35"/>
    </location>
</feature>
<evidence type="ECO:0000256" key="1">
    <source>
        <dbReference type="SAM" id="Phobius"/>
    </source>
</evidence>
<gene>
    <name evidence="2" type="ORF">AUR56_00002</name>
</gene>
<keyword evidence="1" id="KW-1133">Transmembrane helix</keyword>
<name>A0A1B1IHZ6_9VIRU</name>
<proteinExistence type="predicted"/>
<evidence type="ECO:0000313" key="2">
    <source>
        <dbReference type="EMBL" id="ANR76349.1"/>
    </source>
</evidence>
<keyword evidence="1" id="KW-0472">Membrane</keyword>
<accession>A0A1B1IHZ6</accession>
<sequence length="102" mass="11448">MPSDEQKRHWAKEYGLLVSILTVLLGYGVGGLWWAGNLNSSVKSLATVQDTHATRIAAIENGRILDNQAITRLEERIAAQQASIERVEATVNEIMRFLRETR</sequence>